<proteinExistence type="predicted"/>
<dbReference type="EMBL" id="UGIX01000001">
    <property type="protein sequence ID" value="STP66951.1"/>
    <property type="molecule type" value="Genomic_DNA"/>
</dbReference>
<protein>
    <recommendedName>
        <fullName evidence="5">Phage protein</fullName>
    </recommendedName>
</protein>
<reference evidence="2 4" key="2">
    <citation type="submission" date="2018-06" db="EMBL/GenBank/DDBJ databases">
        <authorList>
            <consortium name="Pathogen Informatics"/>
            <person name="Doyle S."/>
        </authorList>
    </citation>
    <scope>NUCLEOTIDE SEQUENCE [LARGE SCALE GENOMIC DNA]</scope>
    <source>
        <strain evidence="2 4">NCTC13379</strain>
    </source>
</reference>
<gene>
    <name evidence="1" type="ORF">DAI13_07395</name>
    <name evidence="2" type="ORF">NCTC13379_02361</name>
</gene>
<organism evidence="1 3">
    <name type="scientific">Enterococcus faecalis</name>
    <name type="common">Streptococcus faecalis</name>
    <dbReference type="NCBI Taxonomy" id="1351"/>
    <lineage>
        <taxon>Bacteria</taxon>
        <taxon>Bacillati</taxon>
        <taxon>Bacillota</taxon>
        <taxon>Bacilli</taxon>
        <taxon>Lactobacillales</taxon>
        <taxon>Enterococcaceae</taxon>
        <taxon>Enterococcus</taxon>
    </lineage>
</organism>
<accession>A0A1G1SDZ6</accession>
<dbReference type="Proteomes" id="UP000254396">
    <property type="component" value="Unassembled WGS sequence"/>
</dbReference>
<evidence type="ECO:0000313" key="2">
    <source>
        <dbReference type="EMBL" id="STP66951.1"/>
    </source>
</evidence>
<evidence type="ECO:0000313" key="1">
    <source>
        <dbReference type="EMBL" id="PTN77575.1"/>
    </source>
</evidence>
<evidence type="ECO:0000313" key="4">
    <source>
        <dbReference type="Proteomes" id="UP000254396"/>
    </source>
</evidence>
<dbReference type="Pfam" id="PF19791">
    <property type="entry name" value="DUF6275"/>
    <property type="match status" value="1"/>
</dbReference>
<dbReference type="Proteomes" id="UP000244140">
    <property type="component" value="Unassembled WGS sequence"/>
</dbReference>
<name>A0A1G1SDZ6_ENTFL</name>
<sequence length="95" mass="11148">MDSQKFIDLCKKHVVDFANSQLDYTDQKKISESDIYVVWLAKTLQNNKALLSTNLFDGMYYEVTFNGDKNELYFDAYKKWRNIRFDVTEGGDQNG</sequence>
<dbReference type="InterPro" id="IPR046242">
    <property type="entry name" value="DUF6275"/>
</dbReference>
<reference evidence="1 3" key="1">
    <citation type="submission" date="2018-04" db="EMBL/GenBank/DDBJ databases">
        <authorList>
            <person name="Van Tyne D."/>
        </authorList>
    </citation>
    <scope>NUCLEOTIDE SEQUENCE [LARGE SCALE GENOMIC DNA]</scope>
    <source>
        <strain evidence="1 3">B2535</strain>
    </source>
</reference>
<comment type="caution">
    <text evidence="1">The sequence shown here is derived from an EMBL/GenBank/DDBJ whole genome shotgun (WGS) entry which is preliminary data.</text>
</comment>
<evidence type="ECO:0000313" key="3">
    <source>
        <dbReference type="Proteomes" id="UP000244140"/>
    </source>
</evidence>
<dbReference type="EMBL" id="PZZH01000001">
    <property type="protein sequence ID" value="PTN77575.1"/>
    <property type="molecule type" value="Genomic_DNA"/>
</dbReference>
<dbReference type="RefSeq" id="WP_002386748.1">
    <property type="nucleotide sequence ID" value="NZ_AP018538.1"/>
</dbReference>
<evidence type="ECO:0008006" key="5">
    <source>
        <dbReference type="Google" id="ProtNLM"/>
    </source>
</evidence>
<dbReference type="AlphaFoldDB" id="A0A1G1SDZ6"/>